<feature type="chain" id="PRO_5007855738" description="Secreted protein" evidence="1">
    <location>
        <begin position="29"/>
        <end position="108"/>
    </location>
</feature>
<dbReference type="InParanoid" id="A0A165BTV6"/>
<organism evidence="2 3">
    <name type="scientific">Laetiporus sulphureus 93-53</name>
    <dbReference type="NCBI Taxonomy" id="1314785"/>
    <lineage>
        <taxon>Eukaryota</taxon>
        <taxon>Fungi</taxon>
        <taxon>Dikarya</taxon>
        <taxon>Basidiomycota</taxon>
        <taxon>Agaricomycotina</taxon>
        <taxon>Agaricomycetes</taxon>
        <taxon>Polyporales</taxon>
        <taxon>Laetiporus</taxon>
    </lineage>
</organism>
<keyword evidence="1" id="KW-0732">Signal</keyword>
<dbReference type="RefSeq" id="XP_040759380.1">
    <property type="nucleotide sequence ID" value="XM_040902528.1"/>
</dbReference>
<evidence type="ECO:0000256" key="1">
    <source>
        <dbReference type="SAM" id="SignalP"/>
    </source>
</evidence>
<gene>
    <name evidence="2" type="ORF">LAESUDRAFT_452451</name>
</gene>
<proteinExistence type="predicted"/>
<dbReference type="Proteomes" id="UP000076871">
    <property type="component" value="Unassembled WGS sequence"/>
</dbReference>
<keyword evidence="3" id="KW-1185">Reference proteome</keyword>
<reference evidence="2 3" key="1">
    <citation type="journal article" date="2016" name="Mol. Biol. Evol.">
        <title>Comparative Genomics of Early-Diverging Mushroom-Forming Fungi Provides Insights into the Origins of Lignocellulose Decay Capabilities.</title>
        <authorList>
            <person name="Nagy L.G."/>
            <person name="Riley R."/>
            <person name="Tritt A."/>
            <person name="Adam C."/>
            <person name="Daum C."/>
            <person name="Floudas D."/>
            <person name="Sun H."/>
            <person name="Yadav J.S."/>
            <person name="Pangilinan J."/>
            <person name="Larsson K.H."/>
            <person name="Matsuura K."/>
            <person name="Barry K."/>
            <person name="Labutti K."/>
            <person name="Kuo R."/>
            <person name="Ohm R.A."/>
            <person name="Bhattacharya S.S."/>
            <person name="Shirouzu T."/>
            <person name="Yoshinaga Y."/>
            <person name="Martin F.M."/>
            <person name="Grigoriev I.V."/>
            <person name="Hibbett D.S."/>
        </authorList>
    </citation>
    <scope>NUCLEOTIDE SEQUENCE [LARGE SCALE GENOMIC DNA]</scope>
    <source>
        <strain evidence="2 3">93-53</strain>
    </source>
</reference>
<evidence type="ECO:0000313" key="3">
    <source>
        <dbReference type="Proteomes" id="UP000076871"/>
    </source>
</evidence>
<evidence type="ECO:0000313" key="2">
    <source>
        <dbReference type="EMBL" id="KZT01640.1"/>
    </source>
</evidence>
<evidence type="ECO:0008006" key="4">
    <source>
        <dbReference type="Google" id="ProtNLM"/>
    </source>
</evidence>
<feature type="signal peptide" evidence="1">
    <location>
        <begin position="1"/>
        <end position="28"/>
    </location>
</feature>
<dbReference type="AlphaFoldDB" id="A0A165BTV6"/>
<name>A0A165BTV6_9APHY</name>
<accession>A0A165BTV6</accession>
<protein>
    <recommendedName>
        <fullName evidence="4">Secreted protein</fullName>
    </recommendedName>
</protein>
<sequence length="108" mass="12226">MPVFQGGARALLMIAFAIWLLAHRSFHGQPDEPLRLSENLSQEICIMAGHDVFKMILAESWARSALWTGPTQTTADDYQAPCQKQTDNDADIVRKRTEDTTVKKTCRY</sequence>
<dbReference type="EMBL" id="KV427661">
    <property type="protein sequence ID" value="KZT01640.1"/>
    <property type="molecule type" value="Genomic_DNA"/>
</dbReference>
<dbReference type="GeneID" id="63819559"/>